<accession>A0A1L9RUC3</accession>
<feature type="region of interest" description="Disordered" evidence="6">
    <location>
        <begin position="15"/>
        <end position="39"/>
    </location>
</feature>
<dbReference type="SMART" id="SM00640">
    <property type="entry name" value="Glyco_32"/>
    <property type="match status" value="1"/>
</dbReference>
<dbReference type="CDD" id="cd18621">
    <property type="entry name" value="GH32_XdINV-like"/>
    <property type="match status" value="1"/>
</dbReference>
<dbReference type="GO" id="GO:0005737">
    <property type="term" value="C:cytoplasm"/>
    <property type="evidence" value="ECO:0007669"/>
    <property type="project" value="TreeGrafter"/>
</dbReference>
<dbReference type="Gene3D" id="2.60.120.560">
    <property type="entry name" value="Exo-inulinase, domain 1"/>
    <property type="match status" value="1"/>
</dbReference>
<comment type="similarity">
    <text evidence="1 5">Belongs to the glycosyl hydrolase 32 family.</text>
</comment>
<dbReference type="GeneID" id="63743431"/>
<reference evidence="10" key="1">
    <citation type="journal article" date="2017" name="Genome Biol.">
        <title>Comparative genomics reveals high biological diversity and specific adaptations in the industrially and medically important fungal genus Aspergillus.</title>
        <authorList>
            <person name="de Vries R.P."/>
            <person name="Riley R."/>
            <person name="Wiebenga A."/>
            <person name="Aguilar-Osorio G."/>
            <person name="Amillis S."/>
            <person name="Uchima C.A."/>
            <person name="Anderluh G."/>
            <person name="Asadollahi M."/>
            <person name="Askin M."/>
            <person name="Barry K."/>
            <person name="Battaglia E."/>
            <person name="Bayram O."/>
            <person name="Benocci T."/>
            <person name="Braus-Stromeyer S.A."/>
            <person name="Caldana C."/>
            <person name="Canovas D."/>
            <person name="Cerqueira G.C."/>
            <person name="Chen F."/>
            <person name="Chen W."/>
            <person name="Choi C."/>
            <person name="Clum A."/>
            <person name="Dos Santos R.A."/>
            <person name="Damasio A.R."/>
            <person name="Diallinas G."/>
            <person name="Emri T."/>
            <person name="Fekete E."/>
            <person name="Flipphi M."/>
            <person name="Freyberg S."/>
            <person name="Gallo A."/>
            <person name="Gournas C."/>
            <person name="Habgood R."/>
            <person name="Hainaut M."/>
            <person name="Harispe M.L."/>
            <person name="Henrissat B."/>
            <person name="Hilden K.S."/>
            <person name="Hope R."/>
            <person name="Hossain A."/>
            <person name="Karabika E."/>
            <person name="Karaffa L."/>
            <person name="Karanyi Z."/>
            <person name="Krasevec N."/>
            <person name="Kuo A."/>
            <person name="Kusch H."/>
            <person name="LaButti K."/>
            <person name="Lagendijk E.L."/>
            <person name="Lapidus A."/>
            <person name="Levasseur A."/>
            <person name="Lindquist E."/>
            <person name="Lipzen A."/>
            <person name="Logrieco A.F."/>
            <person name="MacCabe A."/>
            <person name="Maekelae M.R."/>
            <person name="Malavazi I."/>
            <person name="Melin P."/>
            <person name="Meyer V."/>
            <person name="Mielnichuk N."/>
            <person name="Miskei M."/>
            <person name="Molnar A.P."/>
            <person name="Mule G."/>
            <person name="Ngan C.Y."/>
            <person name="Orejas M."/>
            <person name="Orosz E."/>
            <person name="Ouedraogo J.P."/>
            <person name="Overkamp K.M."/>
            <person name="Park H.-S."/>
            <person name="Perrone G."/>
            <person name="Piumi F."/>
            <person name="Punt P.J."/>
            <person name="Ram A.F."/>
            <person name="Ramon A."/>
            <person name="Rauscher S."/>
            <person name="Record E."/>
            <person name="Riano-Pachon D.M."/>
            <person name="Robert V."/>
            <person name="Roehrig J."/>
            <person name="Ruller R."/>
            <person name="Salamov A."/>
            <person name="Salih N.S."/>
            <person name="Samson R.A."/>
            <person name="Sandor E."/>
            <person name="Sanguinetti M."/>
            <person name="Schuetze T."/>
            <person name="Sepcic K."/>
            <person name="Shelest E."/>
            <person name="Sherlock G."/>
            <person name="Sophianopoulou V."/>
            <person name="Squina F.M."/>
            <person name="Sun H."/>
            <person name="Susca A."/>
            <person name="Todd R.B."/>
            <person name="Tsang A."/>
            <person name="Unkles S.E."/>
            <person name="van de Wiele N."/>
            <person name="van Rossen-Uffink D."/>
            <person name="Oliveira J.V."/>
            <person name="Vesth T.C."/>
            <person name="Visser J."/>
            <person name="Yu J.-H."/>
            <person name="Zhou M."/>
            <person name="Andersen M.R."/>
            <person name="Archer D.B."/>
            <person name="Baker S.E."/>
            <person name="Benoit I."/>
            <person name="Brakhage A.A."/>
            <person name="Braus G.H."/>
            <person name="Fischer R."/>
            <person name="Frisvad J.C."/>
            <person name="Goldman G.H."/>
            <person name="Houbraken J."/>
            <person name="Oakley B."/>
            <person name="Pocsi I."/>
            <person name="Scazzocchio C."/>
            <person name="Seiboth B."/>
            <person name="vanKuyk P.A."/>
            <person name="Wortman J."/>
            <person name="Dyer P.S."/>
            <person name="Grigoriev I.V."/>
        </authorList>
    </citation>
    <scope>NUCLEOTIDE SEQUENCE [LARGE SCALE GENOMIC DNA]</scope>
    <source>
        <strain evidence="10">DTO 134E9</strain>
    </source>
</reference>
<dbReference type="Pfam" id="PF08244">
    <property type="entry name" value="Glyco_hydro_32C"/>
    <property type="match status" value="1"/>
</dbReference>
<dbReference type="STRING" id="1073089.A0A1L9RUC3"/>
<evidence type="ECO:0000256" key="1">
    <source>
        <dbReference type="ARBA" id="ARBA00009902"/>
    </source>
</evidence>
<evidence type="ECO:0000313" key="9">
    <source>
        <dbReference type="EMBL" id="OJJ38522.1"/>
    </source>
</evidence>
<feature type="domain" description="Glycosyl hydrolase family 32 N-terminal" evidence="7">
    <location>
        <begin position="52"/>
        <end position="397"/>
    </location>
</feature>
<evidence type="ECO:0000259" key="8">
    <source>
        <dbReference type="Pfam" id="PF08244"/>
    </source>
</evidence>
<dbReference type="EMBL" id="KV878210">
    <property type="protein sequence ID" value="OJJ38522.1"/>
    <property type="molecule type" value="Genomic_DNA"/>
</dbReference>
<dbReference type="GO" id="GO:0004575">
    <property type="term" value="F:sucrose alpha-glucosidase activity"/>
    <property type="evidence" value="ECO:0007669"/>
    <property type="project" value="TreeGrafter"/>
</dbReference>
<dbReference type="InterPro" id="IPR013148">
    <property type="entry name" value="Glyco_hydro_32_N"/>
</dbReference>
<organism evidence="9 10">
    <name type="scientific">Aspergillus wentii DTO 134E9</name>
    <dbReference type="NCBI Taxonomy" id="1073089"/>
    <lineage>
        <taxon>Eukaryota</taxon>
        <taxon>Fungi</taxon>
        <taxon>Dikarya</taxon>
        <taxon>Ascomycota</taxon>
        <taxon>Pezizomycotina</taxon>
        <taxon>Eurotiomycetes</taxon>
        <taxon>Eurotiomycetidae</taxon>
        <taxon>Eurotiales</taxon>
        <taxon>Aspergillaceae</taxon>
        <taxon>Aspergillus</taxon>
        <taxon>Aspergillus subgen. Cremei</taxon>
    </lineage>
</organism>
<dbReference type="InterPro" id="IPR013320">
    <property type="entry name" value="ConA-like_dom_sf"/>
</dbReference>
<dbReference type="Proteomes" id="UP000184383">
    <property type="component" value="Unassembled WGS sequence"/>
</dbReference>
<sequence length="623" mass="69264">MSIIARRKGVEVLPISESSPQVPNHERDQESQPVEHQTAVSREALRWRPSFHLTAPHGWLNDPCGLGYDPATGLYHLAFQWNPIGNDWGNISWGHSVSSDLVLWKTSPHPCLTPSADYDNCGVFTGCLQSSNINGEPGALTYIYTSVGHLPIHYTLPYVAGSESLSLAVSHDGGTTWQRQNCNPILPGSPPGVNVTGWRDPYIGAWPSMQRHPNIPSSNLYGFISGGIVSETPTVFVYTVNPKNLKEWKYIGPLIDVGLNFRPSRWSGDFGVNWEVSTLTTLTDSELASRDFIITGAEGCLEIGNPQKRVPRSQLWMCVKPRSELGKHCGFEPLTTYAFGGIFDHGCFYAANSFWDPVTSQQIVYGWITEEDLPDSLRHRQGWSGLISLPRAIKLMTLHNVKKARRSELKKITSIETEVNSHGTYTVRTLGVQPDQRLGKLRALARKTQLASLQLQSASHHARLENTIPLKTPRWEMNTEFVVNEQCALVGIEIGHNPEFSCRTLLSWNPSGETFTIKRPQVLESGINHSPEVAPHTLFTFDDCGEEKEETLRVQAYFDKSVLEVFVNERTVISTRVYSPEDSCAGLRFFAESNSSHADSQGHNPAAVLVHANVWDGLGNESV</sequence>
<dbReference type="SUPFAM" id="SSF49899">
    <property type="entry name" value="Concanavalin A-like lectins/glucanases"/>
    <property type="match status" value="1"/>
</dbReference>
<feature type="domain" description="Glycosyl hydrolase family 32 C-terminal" evidence="8">
    <location>
        <begin position="462"/>
        <end position="597"/>
    </location>
</feature>
<keyword evidence="2" id="KW-0732">Signal</keyword>
<evidence type="ECO:0008006" key="11">
    <source>
        <dbReference type="Google" id="ProtNLM"/>
    </source>
</evidence>
<keyword evidence="10" id="KW-1185">Reference proteome</keyword>
<dbReference type="SUPFAM" id="SSF75005">
    <property type="entry name" value="Arabinanase/levansucrase/invertase"/>
    <property type="match status" value="1"/>
</dbReference>
<dbReference type="OrthoDB" id="202537at2759"/>
<protein>
    <recommendedName>
        <fullName evidence="11">Glycosyl hydrolase family 32 N-terminal domain-containing protein</fullName>
    </recommendedName>
</protein>
<dbReference type="Gene3D" id="2.115.10.20">
    <property type="entry name" value="Glycosyl hydrolase domain, family 43"/>
    <property type="match status" value="1"/>
</dbReference>
<dbReference type="FunFam" id="2.115.10.20:FF:000011">
    <property type="entry name" value="Glycosyl hydrolases family 32 superfamily"/>
    <property type="match status" value="1"/>
</dbReference>
<proteinExistence type="inferred from homology"/>
<keyword evidence="3 5" id="KW-0378">Hydrolase</keyword>
<dbReference type="InterPro" id="IPR001362">
    <property type="entry name" value="Glyco_hydro_32"/>
</dbReference>
<evidence type="ECO:0000256" key="5">
    <source>
        <dbReference type="RuleBase" id="RU362110"/>
    </source>
</evidence>
<dbReference type="GO" id="GO:0005987">
    <property type="term" value="P:sucrose catabolic process"/>
    <property type="evidence" value="ECO:0007669"/>
    <property type="project" value="TreeGrafter"/>
</dbReference>
<dbReference type="InterPro" id="IPR013189">
    <property type="entry name" value="Glyco_hydro_32_C"/>
</dbReference>
<evidence type="ECO:0000256" key="3">
    <source>
        <dbReference type="ARBA" id="ARBA00022801"/>
    </source>
</evidence>
<keyword evidence="4 5" id="KW-0326">Glycosidase</keyword>
<dbReference type="InterPro" id="IPR023296">
    <property type="entry name" value="Glyco_hydro_beta-prop_sf"/>
</dbReference>
<dbReference type="PANTHER" id="PTHR42800:SF3">
    <property type="entry name" value="GLYCOSYL HYDROLASE FAMILY 32 N-TERMINAL DOMAIN-CONTAINING PROTEIN"/>
    <property type="match status" value="1"/>
</dbReference>
<evidence type="ECO:0000259" key="7">
    <source>
        <dbReference type="Pfam" id="PF00251"/>
    </source>
</evidence>
<dbReference type="VEuPathDB" id="FungiDB:ASPWEDRAFT_103635"/>
<gene>
    <name evidence="9" type="ORF">ASPWEDRAFT_103635</name>
</gene>
<dbReference type="PANTHER" id="PTHR42800">
    <property type="entry name" value="EXOINULINASE INUD (AFU_ORTHOLOGUE AFUA_5G00480)"/>
    <property type="match status" value="1"/>
</dbReference>
<evidence type="ECO:0000256" key="4">
    <source>
        <dbReference type="ARBA" id="ARBA00023295"/>
    </source>
</evidence>
<dbReference type="AlphaFoldDB" id="A0A1L9RUC3"/>
<dbReference type="RefSeq" id="XP_040692198.1">
    <property type="nucleotide sequence ID" value="XM_040827583.1"/>
</dbReference>
<evidence type="ECO:0000256" key="6">
    <source>
        <dbReference type="SAM" id="MobiDB-lite"/>
    </source>
</evidence>
<dbReference type="Pfam" id="PF00251">
    <property type="entry name" value="Glyco_hydro_32N"/>
    <property type="match status" value="1"/>
</dbReference>
<evidence type="ECO:0000313" key="10">
    <source>
        <dbReference type="Proteomes" id="UP000184383"/>
    </source>
</evidence>
<evidence type="ECO:0000256" key="2">
    <source>
        <dbReference type="ARBA" id="ARBA00022729"/>
    </source>
</evidence>
<name>A0A1L9RUC3_ASPWE</name>